<dbReference type="CDD" id="cd16922">
    <property type="entry name" value="HATPase_EvgS-ArcB-TorS-like"/>
    <property type="match status" value="1"/>
</dbReference>
<evidence type="ECO:0000256" key="15">
    <source>
        <dbReference type="SAM" id="Coils"/>
    </source>
</evidence>
<dbReference type="InterPro" id="IPR036097">
    <property type="entry name" value="HisK_dim/P_sf"/>
</dbReference>
<dbReference type="SUPFAM" id="SSF52172">
    <property type="entry name" value="CheY-like"/>
    <property type="match status" value="1"/>
</dbReference>
<dbReference type="EC" id="2.7.13.3" evidence="4"/>
<dbReference type="SUPFAM" id="SSF55785">
    <property type="entry name" value="PYP-like sensor domain (PAS domain)"/>
    <property type="match status" value="1"/>
</dbReference>
<dbReference type="GO" id="GO:0005524">
    <property type="term" value="F:ATP binding"/>
    <property type="evidence" value="ECO:0007669"/>
    <property type="project" value="UniProtKB-KW"/>
</dbReference>
<dbReference type="OrthoDB" id="569347at2"/>
<dbReference type="Gene3D" id="3.30.565.10">
    <property type="entry name" value="Histidine kinase-like ATPase, C-terminal domain"/>
    <property type="match status" value="1"/>
</dbReference>
<evidence type="ECO:0000256" key="10">
    <source>
        <dbReference type="ARBA" id="ARBA00023012"/>
    </source>
</evidence>
<evidence type="ECO:0000259" key="18">
    <source>
        <dbReference type="PROSITE" id="PS50110"/>
    </source>
</evidence>
<dbReference type="SUPFAM" id="SSF47384">
    <property type="entry name" value="Homodimeric domain of signal transducing histidine kinase"/>
    <property type="match status" value="1"/>
</dbReference>
<keyword evidence="7" id="KW-0547">Nucleotide-binding</keyword>
<dbReference type="Pfam" id="PF00072">
    <property type="entry name" value="Response_reg"/>
    <property type="match status" value="1"/>
</dbReference>
<dbReference type="SMART" id="SM00448">
    <property type="entry name" value="REC"/>
    <property type="match status" value="1"/>
</dbReference>
<feature type="domain" description="PAC" evidence="19">
    <location>
        <begin position="461"/>
        <end position="517"/>
    </location>
</feature>
<dbReference type="Gene3D" id="1.10.287.130">
    <property type="match status" value="1"/>
</dbReference>
<dbReference type="InterPro" id="IPR011006">
    <property type="entry name" value="CheY-like_superfamily"/>
</dbReference>
<dbReference type="CDD" id="cd00082">
    <property type="entry name" value="HisKA"/>
    <property type="match status" value="1"/>
</dbReference>
<dbReference type="InterPro" id="IPR013656">
    <property type="entry name" value="PAS_4"/>
</dbReference>
<evidence type="ECO:0000313" key="21">
    <source>
        <dbReference type="Proteomes" id="UP000320055"/>
    </source>
</evidence>
<dbReference type="FunFam" id="3.30.565.10:FF:000010">
    <property type="entry name" value="Sensor histidine kinase RcsC"/>
    <property type="match status" value="1"/>
</dbReference>
<dbReference type="InterPro" id="IPR003661">
    <property type="entry name" value="HisK_dim/P_dom"/>
</dbReference>
<dbReference type="InterPro" id="IPR036890">
    <property type="entry name" value="HATPase_C_sf"/>
</dbReference>
<keyword evidence="5 14" id="KW-0597">Phosphoprotein</keyword>
<keyword evidence="16" id="KW-1133">Transmembrane helix</keyword>
<name>A0A563VSL8_9CYAN</name>
<dbReference type="InterPro" id="IPR003594">
    <property type="entry name" value="HATPase_dom"/>
</dbReference>
<evidence type="ECO:0000256" key="6">
    <source>
        <dbReference type="ARBA" id="ARBA00022679"/>
    </source>
</evidence>
<evidence type="ECO:0000256" key="1">
    <source>
        <dbReference type="ARBA" id="ARBA00000085"/>
    </source>
</evidence>
<dbReference type="PROSITE" id="PS50109">
    <property type="entry name" value="HIS_KIN"/>
    <property type="match status" value="1"/>
</dbReference>
<dbReference type="InterPro" id="IPR001789">
    <property type="entry name" value="Sig_transdc_resp-reg_receiver"/>
</dbReference>
<dbReference type="Proteomes" id="UP000320055">
    <property type="component" value="Unassembled WGS sequence"/>
</dbReference>
<evidence type="ECO:0000256" key="12">
    <source>
        <dbReference type="ARBA" id="ARBA00023306"/>
    </source>
</evidence>
<keyword evidence="9" id="KW-0067">ATP-binding</keyword>
<feature type="coiled-coil region" evidence="15">
    <location>
        <begin position="508"/>
        <end position="546"/>
    </location>
</feature>
<dbReference type="Gene3D" id="3.40.50.2300">
    <property type="match status" value="1"/>
</dbReference>
<dbReference type="PANTHER" id="PTHR43047">
    <property type="entry name" value="TWO-COMPONENT HISTIDINE PROTEIN KINASE"/>
    <property type="match status" value="1"/>
</dbReference>
<evidence type="ECO:0000259" key="19">
    <source>
        <dbReference type="PROSITE" id="PS50113"/>
    </source>
</evidence>
<dbReference type="AlphaFoldDB" id="A0A563VSL8"/>
<keyword evidence="15" id="KW-0175">Coiled coil</keyword>
<dbReference type="CDD" id="cd00130">
    <property type="entry name" value="PAS"/>
    <property type="match status" value="1"/>
</dbReference>
<dbReference type="PROSITE" id="PS50110">
    <property type="entry name" value="RESPONSE_REGULATORY"/>
    <property type="match status" value="1"/>
</dbReference>
<organism evidence="20 21">
    <name type="scientific">Hyella patelloides LEGE 07179</name>
    <dbReference type="NCBI Taxonomy" id="945734"/>
    <lineage>
        <taxon>Bacteria</taxon>
        <taxon>Bacillati</taxon>
        <taxon>Cyanobacteriota</taxon>
        <taxon>Cyanophyceae</taxon>
        <taxon>Pleurocapsales</taxon>
        <taxon>Hyellaceae</taxon>
        <taxon>Hyella</taxon>
    </lineage>
</organism>
<evidence type="ECO:0000256" key="9">
    <source>
        <dbReference type="ARBA" id="ARBA00022840"/>
    </source>
</evidence>
<feature type="modified residue" description="4-aspartylphosphate" evidence="14">
    <location>
        <position position="860"/>
    </location>
</feature>
<dbReference type="PROSITE" id="PS50113">
    <property type="entry name" value="PAC"/>
    <property type="match status" value="1"/>
</dbReference>
<comment type="catalytic activity">
    <reaction evidence="1">
        <text>ATP + protein L-histidine = ADP + protein N-phospho-L-histidine.</text>
        <dbReference type="EC" id="2.7.13.3"/>
    </reaction>
</comment>
<accession>A0A563VSL8</accession>
<dbReference type="Pfam" id="PF12974">
    <property type="entry name" value="Phosphonate-bd"/>
    <property type="match status" value="1"/>
</dbReference>
<dbReference type="InterPro" id="IPR000014">
    <property type="entry name" value="PAS"/>
</dbReference>
<comment type="similarity">
    <text evidence="3">In the N-terminal section; belongs to the phytochrome family.</text>
</comment>
<dbReference type="Pfam" id="PF00512">
    <property type="entry name" value="HisKA"/>
    <property type="match status" value="1"/>
</dbReference>
<protein>
    <recommendedName>
        <fullName evidence="13">Circadian input-output histidine kinase CikA</fullName>
        <ecNumber evidence="4">2.7.13.3</ecNumber>
    </recommendedName>
</protein>
<reference evidence="20 21" key="1">
    <citation type="submission" date="2019-01" db="EMBL/GenBank/DDBJ databases">
        <authorList>
            <person name="Brito A."/>
        </authorList>
    </citation>
    <scope>NUCLEOTIDE SEQUENCE [LARGE SCALE GENOMIC DNA]</scope>
    <source>
        <strain evidence="20">1</strain>
    </source>
</reference>
<feature type="transmembrane region" description="Helical" evidence="16">
    <location>
        <begin position="12"/>
        <end position="30"/>
    </location>
</feature>
<gene>
    <name evidence="20" type="ORF">H1P_260028</name>
</gene>
<dbReference type="GO" id="GO:0000155">
    <property type="term" value="F:phosphorelay sensor kinase activity"/>
    <property type="evidence" value="ECO:0007669"/>
    <property type="project" value="InterPro"/>
</dbReference>
<comment type="subcellular location">
    <subcellularLocation>
        <location evidence="2">Membrane</location>
    </subcellularLocation>
</comment>
<dbReference type="GO" id="GO:0009927">
    <property type="term" value="F:histidine phosphotransfer kinase activity"/>
    <property type="evidence" value="ECO:0007669"/>
    <property type="project" value="TreeGrafter"/>
</dbReference>
<dbReference type="PRINTS" id="PR00344">
    <property type="entry name" value="BCTRLSENSOR"/>
</dbReference>
<keyword evidence="6 20" id="KW-0808">Transferase</keyword>
<dbReference type="Pfam" id="PF08448">
    <property type="entry name" value="PAS_4"/>
    <property type="match status" value="1"/>
</dbReference>
<keyword evidence="21" id="KW-1185">Reference proteome</keyword>
<dbReference type="InterPro" id="IPR000700">
    <property type="entry name" value="PAS-assoc_C"/>
</dbReference>
<evidence type="ECO:0000256" key="7">
    <source>
        <dbReference type="ARBA" id="ARBA00022741"/>
    </source>
</evidence>
<keyword evidence="12" id="KW-0131">Cell cycle</keyword>
<dbReference type="CDD" id="cd17546">
    <property type="entry name" value="REC_hyHK_CKI1_RcsC-like"/>
    <property type="match status" value="1"/>
</dbReference>
<feature type="domain" description="Histidine kinase" evidence="17">
    <location>
        <begin position="553"/>
        <end position="785"/>
    </location>
</feature>
<dbReference type="InterPro" id="IPR035965">
    <property type="entry name" value="PAS-like_dom_sf"/>
</dbReference>
<dbReference type="FunFam" id="1.10.287.130:FF:000038">
    <property type="entry name" value="Sensory transduction histidine kinase"/>
    <property type="match status" value="1"/>
</dbReference>
<dbReference type="GO" id="GO:0005886">
    <property type="term" value="C:plasma membrane"/>
    <property type="evidence" value="ECO:0007669"/>
    <property type="project" value="TreeGrafter"/>
</dbReference>
<dbReference type="SMART" id="SM00388">
    <property type="entry name" value="HisKA"/>
    <property type="match status" value="1"/>
</dbReference>
<evidence type="ECO:0000256" key="5">
    <source>
        <dbReference type="ARBA" id="ARBA00022553"/>
    </source>
</evidence>
<dbReference type="Pfam" id="PF02518">
    <property type="entry name" value="HATPase_c"/>
    <property type="match status" value="1"/>
</dbReference>
<evidence type="ECO:0000313" key="20">
    <source>
        <dbReference type="EMBL" id="VEP14377.1"/>
    </source>
</evidence>
<proteinExistence type="inferred from homology"/>
<evidence type="ECO:0000256" key="3">
    <source>
        <dbReference type="ARBA" id="ARBA00006402"/>
    </source>
</evidence>
<dbReference type="Gene3D" id="3.40.190.10">
    <property type="entry name" value="Periplasmic binding protein-like II"/>
    <property type="match status" value="2"/>
</dbReference>
<evidence type="ECO:0000256" key="8">
    <source>
        <dbReference type="ARBA" id="ARBA00022777"/>
    </source>
</evidence>
<dbReference type="PANTHER" id="PTHR43047:SF72">
    <property type="entry name" value="OSMOSENSING HISTIDINE PROTEIN KINASE SLN1"/>
    <property type="match status" value="1"/>
</dbReference>
<dbReference type="SMART" id="SM00387">
    <property type="entry name" value="HATPase_c"/>
    <property type="match status" value="1"/>
</dbReference>
<evidence type="ECO:0000256" key="4">
    <source>
        <dbReference type="ARBA" id="ARBA00012438"/>
    </source>
</evidence>
<dbReference type="SUPFAM" id="SSF53850">
    <property type="entry name" value="Periplasmic binding protein-like II"/>
    <property type="match status" value="1"/>
</dbReference>
<dbReference type="InterPro" id="IPR005467">
    <property type="entry name" value="His_kinase_dom"/>
</dbReference>
<dbReference type="SUPFAM" id="SSF55874">
    <property type="entry name" value="ATPase domain of HSP90 chaperone/DNA topoisomerase II/histidine kinase"/>
    <property type="match status" value="1"/>
</dbReference>
<keyword evidence="11 16" id="KW-0472">Membrane</keyword>
<dbReference type="EMBL" id="CAACVJ010000179">
    <property type="protein sequence ID" value="VEP14377.1"/>
    <property type="molecule type" value="Genomic_DNA"/>
</dbReference>
<keyword evidence="10" id="KW-0902">Two-component regulatory system</keyword>
<keyword evidence="16" id="KW-0812">Transmembrane</keyword>
<evidence type="ECO:0000259" key="17">
    <source>
        <dbReference type="PROSITE" id="PS50109"/>
    </source>
</evidence>
<keyword evidence="8 20" id="KW-0418">Kinase</keyword>
<dbReference type="RefSeq" id="WP_144864951.1">
    <property type="nucleotide sequence ID" value="NZ_LR213786.1"/>
</dbReference>
<sequence length="1021" mass="116699">MKNNWHIYKFKILARFLFLIATTSTIFFKFTPFSLSQEILIPNQKLEFVKKADVKNNSKIETIKVGVMAIRGVDRTRQKWQPTIDYLSDNIPGYKFQLVPLKFDNIEELITNNQVDFVLPNPGMYVELEWVYGARRIATLQNLRLGKPYTQFGAVIFRHKDRTDIQELKDLKGKRFMAVSKIAFGGWQMACETLDKAGIKSRHLKEIKFGGSHDAVVYRVLDGSVDAGTVRTDTLERMAQEGKINLDDFVILNPQKQHGDKFPFALSTQLYPEWPFAMMPHTDSELGEQVAIALIEMPSDTPAAKAGKYQGWTIPANYQPVHDILRHLKVPPYQYWGNLTWGEAIYQYRYWLGFSSLAIFGLTYSLVYLIQGKRNEAGLIQAQEELRKSKQLLQLVMDNIPQFIFWKDRNSVYLGCNQNLATAAGIENPEQIVNKTDYDLAWKTEEADFYRKCDRRVMESNTAELGIVEPQLQADGKKAWIETNKVPLHDAEGKVIGILGTFQDITVRKEAEEALKRSKEELELRVAERTNELAQAKEKAEVANQAKSEFLSSMSHELRTPLNGILGYAQILRRDRSLTPHQSKGLKIIHDSGNHLLTLINDILDLSKIEARKLELYPTDIHLETFLSGLEGIIKMRAMEKDIKFQYQALTPLPAGMIADEKRLRQVLLNLLGNAVKFTDYGRVTLNISTKKKEVATLEENNSNFLNRQTFRFEVVDTGIGMNPQQLNKIFQAFEQVGDKKRREQGTGLGLAISRQLVELMGGQLQVTSELEKGSTFWFEITLPVVETLKNQTTDEREQRQIVGYQGERKHILVVDDKDENRLVLQNMLEPLGFKISVADDGQQEIDFAQKLKPDCILTDLVMPVKTGFEAVKEIRNLPEVKDIVIIAISASVLDMDREKSRILGCDSFLPKPVDQIKLLAVLQEYLQLDWIYEEIEESSSDNLTTTEANSTKILIAPPSEEMEILYELAMLGSMKKIRERAIYLEKLDKQYEPLADKLKELAQGFQEKAIVNLIEQYLPN</sequence>
<feature type="domain" description="Response regulatory" evidence="18">
    <location>
        <begin position="811"/>
        <end position="927"/>
    </location>
</feature>
<evidence type="ECO:0000256" key="16">
    <source>
        <dbReference type="SAM" id="Phobius"/>
    </source>
</evidence>
<evidence type="ECO:0000256" key="2">
    <source>
        <dbReference type="ARBA" id="ARBA00004370"/>
    </source>
</evidence>
<evidence type="ECO:0000256" key="11">
    <source>
        <dbReference type="ARBA" id="ARBA00023136"/>
    </source>
</evidence>
<dbReference type="Gene3D" id="3.30.450.20">
    <property type="entry name" value="PAS domain"/>
    <property type="match status" value="1"/>
</dbReference>
<evidence type="ECO:0000256" key="13">
    <source>
        <dbReference type="ARBA" id="ARBA00074306"/>
    </source>
</evidence>
<dbReference type="InterPro" id="IPR004358">
    <property type="entry name" value="Sig_transdc_His_kin-like_C"/>
</dbReference>
<dbReference type="NCBIfam" id="TIGR00229">
    <property type="entry name" value="sensory_box"/>
    <property type="match status" value="1"/>
</dbReference>
<evidence type="ECO:0000256" key="14">
    <source>
        <dbReference type="PROSITE-ProRule" id="PRU00169"/>
    </source>
</evidence>